<keyword evidence="1" id="KW-0805">Transcription regulation</keyword>
<dbReference type="PROSITE" id="PS50977">
    <property type="entry name" value="HTH_TETR_2"/>
    <property type="match status" value="1"/>
</dbReference>
<gene>
    <name evidence="6" type="ORF">AS033_08325</name>
</gene>
<protein>
    <submittedName>
        <fullName evidence="6">TetR family transcriptional regulator</fullName>
    </submittedName>
</protein>
<dbReference type="PANTHER" id="PTHR43479:SF22">
    <property type="entry name" value="TRANSCRIPTIONAL REGULATOR, TETR FAMILY"/>
    <property type="match status" value="1"/>
</dbReference>
<dbReference type="GO" id="GO:0045892">
    <property type="term" value="P:negative regulation of DNA-templated transcription"/>
    <property type="evidence" value="ECO:0007669"/>
    <property type="project" value="UniProtKB-ARBA"/>
</dbReference>
<dbReference type="InterPro" id="IPR050624">
    <property type="entry name" value="HTH-type_Tx_Regulator"/>
</dbReference>
<evidence type="ECO:0000313" key="7">
    <source>
        <dbReference type="Proteomes" id="UP000053797"/>
    </source>
</evidence>
<dbReference type="PRINTS" id="PR00455">
    <property type="entry name" value="HTHTETR"/>
</dbReference>
<dbReference type="OrthoDB" id="9812993at2"/>
<keyword evidence="3" id="KW-0804">Transcription</keyword>
<dbReference type="Pfam" id="PF00440">
    <property type="entry name" value="TetR_N"/>
    <property type="match status" value="1"/>
</dbReference>
<evidence type="ECO:0000256" key="1">
    <source>
        <dbReference type="ARBA" id="ARBA00023015"/>
    </source>
</evidence>
<dbReference type="Gene3D" id="1.10.357.10">
    <property type="entry name" value="Tetracycline Repressor, domain 2"/>
    <property type="match status" value="1"/>
</dbReference>
<dbReference type="AlphaFoldDB" id="A0A0V8GGQ2"/>
<organism evidence="6 7">
    <name type="scientific">Exiguobacterium indicum</name>
    <dbReference type="NCBI Taxonomy" id="296995"/>
    <lineage>
        <taxon>Bacteria</taxon>
        <taxon>Bacillati</taxon>
        <taxon>Bacillota</taxon>
        <taxon>Bacilli</taxon>
        <taxon>Bacillales</taxon>
        <taxon>Bacillales Family XII. Incertae Sedis</taxon>
        <taxon>Exiguobacterium</taxon>
    </lineage>
</organism>
<evidence type="ECO:0000256" key="3">
    <source>
        <dbReference type="ARBA" id="ARBA00023163"/>
    </source>
</evidence>
<evidence type="ECO:0000259" key="5">
    <source>
        <dbReference type="PROSITE" id="PS50977"/>
    </source>
</evidence>
<evidence type="ECO:0000256" key="2">
    <source>
        <dbReference type="ARBA" id="ARBA00023125"/>
    </source>
</evidence>
<dbReference type="RefSeq" id="WP_058265174.1">
    <property type="nucleotide sequence ID" value="NZ_FMYN01000002.1"/>
</dbReference>
<sequence>MNPKKKQLLDAAYQLFVEKGYQSTSIQDILEHSNVSKGTFYNYFSSKNELFIDVFNTVFEKMRTARKEILVGRDVSDYETFIQQGNCYLELMQKYKLYTLFEEAIASNEKELKTFMENNRLLEIEWTFERLRDLFGQTKEPYLLDLAVIYTGMLQYAMYFFRQSEPNTQPERVVRYVFNRLTHLVEDVSRTEEQLIPPRFLSVWLDRPQDEVVIRKDLFEKTSAHMKRLITLSSISDESKEAHEEVLDFIYEELLERKKPKIHLLRRALETMDEDPVFAGQEIMATYKAMVDEIARIRTKTS</sequence>
<dbReference type="InterPro" id="IPR009057">
    <property type="entry name" value="Homeodomain-like_sf"/>
</dbReference>
<proteinExistence type="predicted"/>
<feature type="domain" description="HTH tetR-type" evidence="5">
    <location>
        <begin position="2"/>
        <end position="62"/>
    </location>
</feature>
<dbReference type="Proteomes" id="UP000053797">
    <property type="component" value="Unassembled WGS sequence"/>
</dbReference>
<dbReference type="InterPro" id="IPR001647">
    <property type="entry name" value="HTH_TetR"/>
</dbReference>
<feature type="DNA-binding region" description="H-T-H motif" evidence="4">
    <location>
        <begin position="25"/>
        <end position="44"/>
    </location>
</feature>
<dbReference type="PANTHER" id="PTHR43479">
    <property type="entry name" value="ACREF/ENVCD OPERON REPRESSOR-RELATED"/>
    <property type="match status" value="1"/>
</dbReference>
<keyword evidence="2 4" id="KW-0238">DNA-binding</keyword>
<reference evidence="6 7" key="1">
    <citation type="journal article" date="2015" name="Int. J. Syst. Evol. Microbiol.">
        <title>Exiguobacterium enclense sp. nov., isolated from sediment.</title>
        <authorList>
            <person name="Dastager S.G."/>
            <person name="Mawlankar R."/>
            <person name="Sonalkar V.V."/>
            <person name="Thorat M.N."/>
            <person name="Mual P."/>
            <person name="Verma A."/>
            <person name="Krishnamurthi S."/>
            <person name="Tang S.K."/>
            <person name="Li W.J."/>
        </authorList>
    </citation>
    <scope>NUCLEOTIDE SEQUENCE [LARGE SCALE GENOMIC DNA]</scope>
    <source>
        <strain evidence="6 7">NIO-1109</strain>
    </source>
</reference>
<evidence type="ECO:0000313" key="6">
    <source>
        <dbReference type="EMBL" id="KSU49362.1"/>
    </source>
</evidence>
<dbReference type="PROSITE" id="PS01081">
    <property type="entry name" value="HTH_TETR_1"/>
    <property type="match status" value="1"/>
</dbReference>
<comment type="caution">
    <text evidence="6">The sequence shown here is derived from an EMBL/GenBank/DDBJ whole genome shotgun (WGS) entry which is preliminary data.</text>
</comment>
<evidence type="ECO:0000256" key="4">
    <source>
        <dbReference type="PROSITE-ProRule" id="PRU00335"/>
    </source>
</evidence>
<accession>A0A0V8GGQ2</accession>
<dbReference type="InterPro" id="IPR023772">
    <property type="entry name" value="DNA-bd_HTH_TetR-type_CS"/>
</dbReference>
<name>A0A0V8GGQ2_9BACL</name>
<dbReference type="EMBL" id="LNQL01000002">
    <property type="protein sequence ID" value="KSU49362.1"/>
    <property type="molecule type" value="Genomic_DNA"/>
</dbReference>
<dbReference type="FunFam" id="1.10.10.60:FF:000141">
    <property type="entry name" value="TetR family transcriptional regulator"/>
    <property type="match status" value="1"/>
</dbReference>
<dbReference type="SUPFAM" id="SSF46689">
    <property type="entry name" value="Homeodomain-like"/>
    <property type="match status" value="1"/>
</dbReference>
<dbReference type="GO" id="GO:0003677">
    <property type="term" value="F:DNA binding"/>
    <property type="evidence" value="ECO:0007669"/>
    <property type="project" value="UniProtKB-UniRule"/>
</dbReference>